<dbReference type="Gene3D" id="3.80.10.10">
    <property type="entry name" value="Ribonuclease Inhibitor"/>
    <property type="match status" value="1"/>
</dbReference>
<keyword evidence="2 7" id="KW-0812">Transmembrane</keyword>
<evidence type="ECO:0008006" key="11">
    <source>
        <dbReference type="Google" id="ProtNLM"/>
    </source>
</evidence>
<evidence type="ECO:0000256" key="7">
    <source>
        <dbReference type="SAM" id="Phobius"/>
    </source>
</evidence>
<evidence type="ECO:0000313" key="10">
    <source>
        <dbReference type="Proteomes" id="UP000694621"/>
    </source>
</evidence>
<evidence type="ECO:0000313" key="9">
    <source>
        <dbReference type="Ensembl" id="ENSAMXP00005044129.1"/>
    </source>
</evidence>
<accession>A0A8B9KXL0</accession>
<feature type="signal peptide" evidence="8">
    <location>
        <begin position="1"/>
        <end position="28"/>
    </location>
</feature>
<dbReference type="AlphaFoldDB" id="A0A8B9KXL0"/>
<evidence type="ECO:0000256" key="1">
    <source>
        <dbReference type="ARBA" id="ARBA00004167"/>
    </source>
</evidence>
<evidence type="ECO:0000256" key="6">
    <source>
        <dbReference type="ARBA" id="ARBA00023157"/>
    </source>
</evidence>
<dbReference type="InterPro" id="IPR052313">
    <property type="entry name" value="GPIb-IX-V_Complex"/>
</dbReference>
<dbReference type="InterPro" id="IPR032675">
    <property type="entry name" value="LRR_dom_sf"/>
</dbReference>
<dbReference type="SUPFAM" id="SSF52058">
    <property type="entry name" value="L domain-like"/>
    <property type="match status" value="1"/>
</dbReference>
<proteinExistence type="predicted"/>
<dbReference type="PANTHER" id="PTHR22650">
    <property type="entry name" value="GLYCOPROTEIN IB BETA"/>
    <property type="match status" value="1"/>
</dbReference>
<dbReference type="Proteomes" id="UP000694621">
    <property type="component" value="Unplaced"/>
</dbReference>
<dbReference type="Ensembl" id="ENSAMXT00005047949.1">
    <property type="protein sequence ID" value="ENSAMXP00005044129.1"/>
    <property type="gene ID" value="ENSAMXG00005020493.1"/>
</dbReference>
<organism evidence="9 10">
    <name type="scientific">Astyanax mexicanus</name>
    <name type="common">Blind cave fish</name>
    <name type="synonym">Astyanax fasciatus mexicanus</name>
    <dbReference type="NCBI Taxonomy" id="7994"/>
    <lineage>
        <taxon>Eukaryota</taxon>
        <taxon>Metazoa</taxon>
        <taxon>Chordata</taxon>
        <taxon>Craniata</taxon>
        <taxon>Vertebrata</taxon>
        <taxon>Euteleostomi</taxon>
        <taxon>Actinopterygii</taxon>
        <taxon>Neopterygii</taxon>
        <taxon>Teleostei</taxon>
        <taxon>Ostariophysi</taxon>
        <taxon>Characiformes</taxon>
        <taxon>Characoidei</taxon>
        <taxon>Acestrorhamphidae</taxon>
        <taxon>Acestrorhamphinae</taxon>
        <taxon>Astyanax</taxon>
    </lineage>
</organism>
<evidence type="ECO:0000256" key="5">
    <source>
        <dbReference type="ARBA" id="ARBA00023136"/>
    </source>
</evidence>
<keyword evidence="6" id="KW-1015">Disulfide bond</keyword>
<evidence type="ECO:0000256" key="3">
    <source>
        <dbReference type="ARBA" id="ARBA00022889"/>
    </source>
</evidence>
<evidence type="ECO:0000256" key="8">
    <source>
        <dbReference type="SAM" id="SignalP"/>
    </source>
</evidence>
<sequence>LCWPAVMSASSLVPCIAILLLQLWGAHAFSSTPLCPTPCLCQQTPLLNCSSSGLSEAPSHIPATATVLDLSHNAIRSLVPLGRARLRGLQHLWVGDNALESLCDCNLQTIRRWLSFDNELGNPTWKVDCFSPPHHAGKDLIHLEENVRAVEQSQFVLAVCLSVFITFIVAFILGVVLRPFLDKLWQRIRNKRDSRSSFANS</sequence>
<feature type="transmembrane region" description="Helical" evidence="7">
    <location>
        <begin position="155"/>
        <end position="181"/>
    </location>
</feature>
<keyword evidence="4 7" id="KW-1133">Transmembrane helix</keyword>
<comment type="subcellular location">
    <subcellularLocation>
        <location evidence="1">Membrane</location>
        <topology evidence="1">Single-pass membrane protein</topology>
    </subcellularLocation>
</comment>
<keyword evidence="5 7" id="KW-0472">Membrane</keyword>
<name>A0A8B9KXL0_ASTMX</name>
<keyword evidence="3" id="KW-0130">Cell adhesion</keyword>
<keyword evidence="8" id="KW-0732">Signal</keyword>
<evidence type="ECO:0000256" key="4">
    <source>
        <dbReference type="ARBA" id="ARBA00022989"/>
    </source>
</evidence>
<feature type="chain" id="PRO_5034000018" description="LRRCT domain-containing protein" evidence="8">
    <location>
        <begin position="29"/>
        <end position="201"/>
    </location>
</feature>
<reference evidence="9" key="1">
    <citation type="submission" date="2025-08" db="UniProtKB">
        <authorList>
            <consortium name="Ensembl"/>
        </authorList>
    </citation>
    <scope>IDENTIFICATION</scope>
</reference>
<dbReference type="PANTHER" id="PTHR22650:SF4">
    <property type="entry name" value="LEUCINE-RICH REPEAT AND TRANSMEMBRANE DOMAIN-CONTAINING PROTEIN 2-LIKE"/>
    <property type="match status" value="1"/>
</dbReference>
<protein>
    <recommendedName>
        <fullName evidence="11">LRRCT domain-containing protein</fullName>
    </recommendedName>
</protein>
<evidence type="ECO:0000256" key="2">
    <source>
        <dbReference type="ARBA" id="ARBA00022692"/>
    </source>
</evidence>